<keyword evidence="1 3" id="KW-0378">Hydrolase</keyword>
<dbReference type="SUPFAM" id="SSF51445">
    <property type="entry name" value="(Trans)glycosidases"/>
    <property type="match status" value="1"/>
</dbReference>
<feature type="signal peptide" evidence="4">
    <location>
        <begin position="1"/>
        <end position="18"/>
    </location>
</feature>
<reference evidence="7" key="1">
    <citation type="journal article" date="2019" name="Int. J. Syst. Evol. Microbiol.">
        <title>The Global Catalogue of Microorganisms (GCM) 10K type strain sequencing project: providing services to taxonomists for standard genome sequencing and annotation.</title>
        <authorList>
            <consortium name="The Broad Institute Genomics Platform"/>
            <consortium name="The Broad Institute Genome Sequencing Center for Infectious Disease"/>
            <person name="Wu L."/>
            <person name="Ma J."/>
        </authorList>
    </citation>
    <scope>NUCLEOTIDE SEQUENCE [LARGE SCALE GENOMIC DNA]</scope>
    <source>
        <strain evidence="7">CECT 8010</strain>
    </source>
</reference>
<dbReference type="GO" id="GO:0016798">
    <property type="term" value="F:hydrolase activity, acting on glycosyl bonds"/>
    <property type="evidence" value="ECO:0007669"/>
    <property type="project" value="UniProtKB-KW"/>
</dbReference>
<dbReference type="InterPro" id="IPR001547">
    <property type="entry name" value="Glyco_hydro_5"/>
</dbReference>
<feature type="chain" id="PRO_5047185232" evidence="4">
    <location>
        <begin position="19"/>
        <end position="353"/>
    </location>
</feature>
<dbReference type="Proteomes" id="UP001595906">
    <property type="component" value="Unassembled WGS sequence"/>
</dbReference>
<name>A0ABV8PVT9_9BACT</name>
<evidence type="ECO:0000313" key="6">
    <source>
        <dbReference type="EMBL" id="MFC4230875.1"/>
    </source>
</evidence>
<keyword evidence="7" id="KW-1185">Reference proteome</keyword>
<dbReference type="PANTHER" id="PTHR34142:SF1">
    <property type="entry name" value="GLYCOSIDE HYDROLASE FAMILY 5 DOMAIN-CONTAINING PROTEIN"/>
    <property type="match status" value="1"/>
</dbReference>
<dbReference type="EC" id="3.2.1.-" evidence="6"/>
<evidence type="ECO:0000256" key="1">
    <source>
        <dbReference type="ARBA" id="ARBA00022801"/>
    </source>
</evidence>
<dbReference type="Pfam" id="PF00150">
    <property type="entry name" value="Cellulase"/>
    <property type="match status" value="1"/>
</dbReference>
<evidence type="ECO:0000313" key="7">
    <source>
        <dbReference type="Proteomes" id="UP001595906"/>
    </source>
</evidence>
<evidence type="ECO:0000259" key="5">
    <source>
        <dbReference type="Pfam" id="PF00150"/>
    </source>
</evidence>
<dbReference type="Gene3D" id="3.20.20.80">
    <property type="entry name" value="Glycosidases"/>
    <property type="match status" value="1"/>
</dbReference>
<comment type="caution">
    <text evidence="6">The sequence shown here is derived from an EMBL/GenBank/DDBJ whole genome shotgun (WGS) entry which is preliminary data.</text>
</comment>
<dbReference type="PANTHER" id="PTHR34142">
    <property type="entry name" value="ENDO-BETA-1,4-GLUCANASE A"/>
    <property type="match status" value="1"/>
</dbReference>
<dbReference type="InterPro" id="IPR017853">
    <property type="entry name" value="GH"/>
</dbReference>
<comment type="similarity">
    <text evidence="3">Belongs to the glycosyl hydrolase 5 (cellulase A) family.</text>
</comment>
<feature type="domain" description="Glycoside hydrolase family 5" evidence="5">
    <location>
        <begin position="38"/>
        <end position="306"/>
    </location>
</feature>
<evidence type="ECO:0000256" key="3">
    <source>
        <dbReference type="RuleBase" id="RU361153"/>
    </source>
</evidence>
<dbReference type="EMBL" id="JBHSDC010000002">
    <property type="protein sequence ID" value="MFC4230875.1"/>
    <property type="molecule type" value="Genomic_DNA"/>
</dbReference>
<gene>
    <name evidence="6" type="ORF">ACFOW1_03160</name>
</gene>
<accession>A0ABV8PVT9</accession>
<keyword evidence="4" id="KW-0732">Signal</keyword>
<evidence type="ECO:0000256" key="2">
    <source>
        <dbReference type="ARBA" id="ARBA00023295"/>
    </source>
</evidence>
<dbReference type="RefSeq" id="WP_379012260.1">
    <property type="nucleotide sequence ID" value="NZ_JBHSDC010000002.1"/>
</dbReference>
<keyword evidence="2 3" id="KW-0326">Glycosidase</keyword>
<proteinExistence type="inferred from homology"/>
<sequence length="353" mass="40592">MKNLFIIVLSLSLCWVKAYPQTSILPFGVSLCGAEFGTESLPGLYNKNYIYPQKSEINYFADKGVSLMQLPFRWERVQHQLYAPLDVQEVARIKKFLTDCANTGVMVVLNMHNFARYKMNGQEYIIGSNEVPLKAFKDVWKKLAQELKPFNNIYGLDIMNEPHDMGAYSWFNIAQETINTIRQVNKEVAIMIEGESYSNAVNWNIFNDRLKYLQDPNDNIVYNAHCYFDNDNSGRYQLSFDQENINARTGVQKVKPFIDWLKVNGKRGFVGEFGVPKNDSRWLPVLDNFLKYLTANNISGSYWAAGQWWKSYPLSLHPVAGNDQPQMTVYAKYLQNPATNPALAMNNRVVALR</sequence>
<organism evidence="6 7">
    <name type="scientific">Parasediminibacterium paludis</name>
    <dbReference type="NCBI Taxonomy" id="908966"/>
    <lineage>
        <taxon>Bacteria</taxon>
        <taxon>Pseudomonadati</taxon>
        <taxon>Bacteroidota</taxon>
        <taxon>Chitinophagia</taxon>
        <taxon>Chitinophagales</taxon>
        <taxon>Chitinophagaceae</taxon>
        <taxon>Parasediminibacterium</taxon>
    </lineage>
</organism>
<evidence type="ECO:0000256" key="4">
    <source>
        <dbReference type="SAM" id="SignalP"/>
    </source>
</evidence>
<protein>
    <submittedName>
        <fullName evidence="6">Glycoside hydrolase family 5 protein</fullName>
        <ecNumber evidence="6">3.2.1.-</ecNumber>
    </submittedName>
</protein>